<dbReference type="Proteomes" id="UP001152798">
    <property type="component" value="Chromosome 3"/>
</dbReference>
<dbReference type="EMBL" id="OV725079">
    <property type="protein sequence ID" value="CAH1396577.1"/>
    <property type="molecule type" value="Genomic_DNA"/>
</dbReference>
<gene>
    <name evidence="1" type="ORF">NEZAVI_LOCUS6621</name>
</gene>
<evidence type="ECO:0000313" key="1">
    <source>
        <dbReference type="EMBL" id="CAH1396577.1"/>
    </source>
</evidence>
<sequence length="60" mass="6607">MVLNPRFTCNNGVRNGPTHPARVAEMMSLPGSTKCLRPALDASNNQETRTFIILLIIILV</sequence>
<accession>A0A9P0H6Y9</accession>
<name>A0A9P0H6Y9_NEZVI</name>
<dbReference type="AlphaFoldDB" id="A0A9P0H6Y9"/>
<evidence type="ECO:0000313" key="2">
    <source>
        <dbReference type="Proteomes" id="UP001152798"/>
    </source>
</evidence>
<organism evidence="1 2">
    <name type="scientific">Nezara viridula</name>
    <name type="common">Southern green stink bug</name>
    <name type="synonym">Cimex viridulus</name>
    <dbReference type="NCBI Taxonomy" id="85310"/>
    <lineage>
        <taxon>Eukaryota</taxon>
        <taxon>Metazoa</taxon>
        <taxon>Ecdysozoa</taxon>
        <taxon>Arthropoda</taxon>
        <taxon>Hexapoda</taxon>
        <taxon>Insecta</taxon>
        <taxon>Pterygota</taxon>
        <taxon>Neoptera</taxon>
        <taxon>Paraneoptera</taxon>
        <taxon>Hemiptera</taxon>
        <taxon>Heteroptera</taxon>
        <taxon>Panheteroptera</taxon>
        <taxon>Pentatomomorpha</taxon>
        <taxon>Pentatomoidea</taxon>
        <taxon>Pentatomidae</taxon>
        <taxon>Pentatominae</taxon>
        <taxon>Nezara</taxon>
    </lineage>
</organism>
<proteinExistence type="predicted"/>
<reference evidence="1" key="1">
    <citation type="submission" date="2022-01" db="EMBL/GenBank/DDBJ databases">
        <authorList>
            <person name="King R."/>
        </authorList>
    </citation>
    <scope>NUCLEOTIDE SEQUENCE</scope>
</reference>
<keyword evidence="2" id="KW-1185">Reference proteome</keyword>
<protein>
    <submittedName>
        <fullName evidence="1">Uncharacterized protein</fullName>
    </submittedName>
</protein>